<dbReference type="EMBL" id="L47115">
    <property type="protein sequence ID" value="AAB01563.1"/>
    <property type="molecule type" value="mRNA"/>
</dbReference>
<dbReference type="InterPro" id="IPR053325">
    <property type="entry name" value="H3-Acetyl_Activator"/>
</dbReference>
<dbReference type="AlphaFoldDB" id="Q40853"/>
<keyword evidence="1" id="KW-0175">Coiled coil</keyword>
<accession>Q40853</accession>
<gene>
    <name evidence="2" type="primary">EMB2</name>
</gene>
<dbReference type="PANTHER" id="PTHR35706:SF1">
    <property type="entry name" value="EMBRYOGENESIS-LIKE PROTEIN"/>
    <property type="match status" value="1"/>
</dbReference>
<proteinExistence type="evidence at transcript level"/>
<dbReference type="PIR" id="T09257">
    <property type="entry name" value="T09257"/>
</dbReference>
<feature type="coiled-coil region" evidence="1">
    <location>
        <begin position="99"/>
        <end position="126"/>
    </location>
</feature>
<protein>
    <submittedName>
        <fullName evidence="2">Late embryogenesis abundant protein</fullName>
    </submittedName>
</protein>
<name>Q40853_PICGL</name>
<evidence type="ECO:0000256" key="1">
    <source>
        <dbReference type="SAM" id="Coils"/>
    </source>
</evidence>
<dbReference type="PANTHER" id="PTHR35706">
    <property type="entry name" value="F14O23.11 PROTEIN"/>
    <property type="match status" value="1"/>
</dbReference>
<reference evidence="2" key="1">
    <citation type="journal article" date="1999" name="Plant Mol. Biol.">
        <title>Cloning and characterization of six embryogenesis-associated cDNAs from somatic embryos of Picea glauca and their comparative expression during zygotic embryogenesis.</title>
        <authorList>
            <person name="Dong J.-Z."/>
            <person name="Dunstan D.I."/>
        </authorList>
    </citation>
    <scope>NUCLEOTIDE SEQUENCE</scope>
</reference>
<organism evidence="2">
    <name type="scientific">Picea glauca</name>
    <name type="common">White spruce</name>
    <name type="synonym">Pinus glauca</name>
    <dbReference type="NCBI Taxonomy" id="3330"/>
    <lineage>
        <taxon>Eukaryota</taxon>
        <taxon>Viridiplantae</taxon>
        <taxon>Streptophyta</taxon>
        <taxon>Embryophyta</taxon>
        <taxon>Tracheophyta</taxon>
        <taxon>Spermatophyta</taxon>
        <taxon>Pinopsida</taxon>
        <taxon>Pinidae</taxon>
        <taxon>Conifers I</taxon>
        <taxon>Pinales</taxon>
        <taxon>Pinaceae</taxon>
        <taxon>Picea</taxon>
    </lineage>
</organism>
<sequence>MAIARLLREICTKPTRFKRESSHPTLNLRFSSPLKNPIKSTLNSSSEQQEALTSNGSSKHLFNATLKFSGRICTWGAEIGNLGSPFEIDRRYFSVDSSNLDYSKEVDEINAKFAEAREELEMAMESKETVYFDEEAETARDAVKQTLEMFDALLTKLPEAERGAVQRSMGLKMEQLKAELSQVKRSKILCTPWMYFY</sequence>
<evidence type="ECO:0000313" key="2">
    <source>
        <dbReference type="EMBL" id="AAB01563.1"/>
    </source>
</evidence>